<feature type="domain" description="SGNH hydrolase-type esterase" evidence="1">
    <location>
        <begin position="6"/>
        <end position="177"/>
    </location>
</feature>
<dbReference type="Gene3D" id="3.40.50.1110">
    <property type="entry name" value="SGNH hydrolase"/>
    <property type="match status" value="1"/>
</dbReference>
<dbReference type="InterPro" id="IPR053140">
    <property type="entry name" value="GDSL_Rv0518-like"/>
</dbReference>
<evidence type="ECO:0000259" key="1">
    <source>
        <dbReference type="Pfam" id="PF13472"/>
    </source>
</evidence>
<organism evidence="2 3">
    <name type="scientific">Dactylosporangium sucinum</name>
    <dbReference type="NCBI Taxonomy" id="1424081"/>
    <lineage>
        <taxon>Bacteria</taxon>
        <taxon>Bacillati</taxon>
        <taxon>Actinomycetota</taxon>
        <taxon>Actinomycetes</taxon>
        <taxon>Micromonosporales</taxon>
        <taxon>Micromonosporaceae</taxon>
        <taxon>Dactylosporangium</taxon>
    </lineage>
</organism>
<dbReference type="EMBL" id="BMPI01000064">
    <property type="protein sequence ID" value="GGM72591.1"/>
    <property type="molecule type" value="Genomic_DNA"/>
</dbReference>
<dbReference type="AlphaFoldDB" id="A0A917UAV4"/>
<keyword evidence="3" id="KW-1185">Reference proteome</keyword>
<dbReference type="InterPro" id="IPR013830">
    <property type="entry name" value="SGNH_hydro"/>
</dbReference>
<comment type="caution">
    <text evidence="2">The sequence shown here is derived from an EMBL/GenBank/DDBJ whole genome shotgun (WGS) entry which is preliminary data.</text>
</comment>
<evidence type="ECO:0000313" key="3">
    <source>
        <dbReference type="Proteomes" id="UP000642070"/>
    </source>
</evidence>
<keyword evidence="2" id="KW-0378">Hydrolase</keyword>
<dbReference type="SUPFAM" id="SSF52266">
    <property type="entry name" value="SGNH hydrolase"/>
    <property type="match status" value="1"/>
</dbReference>
<dbReference type="RefSeq" id="WP_190256013.1">
    <property type="nucleotide sequence ID" value="NZ_BMPI01000064.1"/>
</dbReference>
<dbReference type="PANTHER" id="PTHR43784:SF2">
    <property type="entry name" value="GDSL-LIKE LIPASE_ACYLHYDROLASE, PUTATIVE (AFU_ORTHOLOGUE AFUA_2G00820)-RELATED"/>
    <property type="match status" value="1"/>
</dbReference>
<accession>A0A917UAV4</accession>
<name>A0A917UAV4_9ACTN</name>
<sequence length="280" mass="30603">MTVFAALGDSTTAGFGDRMPDGSWRGWAPILAEAVGARLHNFATSGARAHDVEHEQLPRAAALQPDVAAVLIGTNDTLRDPFDAQRISGHLERTVATLRAEGAEVLTIRLPDPGRMFGLPGPLARPLARRMAELNAVADLVAARYDTVHFDAASDPRSYDRRMWSVDRLHPSERGHRFLACSFYDLLIERGSGFARSGERPDPDPSSPPPSRAAMVLWMATAGTRWMIRRSTDLLPGLLRLAWSEWRHGSPIATTDLLDLQLPDSVRDAVRGDNVSGKVA</sequence>
<dbReference type="GO" id="GO:0016787">
    <property type="term" value="F:hydrolase activity"/>
    <property type="evidence" value="ECO:0007669"/>
    <property type="project" value="UniProtKB-KW"/>
</dbReference>
<reference evidence="2" key="1">
    <citation type="journal article" date="2014" name="Int. J. Syst. Evol. Microbiol.">
        <title>Complete genome sequence of Corynebacterium casei LMG S-19264T (=DSM 44701T), isolated from a smear-ripened cheese.</title>
        <authorList>
            <consortium name="US DOE Joint Genome Institute (JGI-PGF)"/>
            <person name="Walter F."/>
            <person name="Albersmeier A."/>
            <person name="Kalinowski J."/>
            <person name="Ruckert C."/>
        </authorList>
    </citation>
    <scope>NUCLEOTIDE SEQUENCE</scope>
    <source>
        <strain evidence="2">JCM 19831</strain>
    </source>
</reference>
<gene>
    <name evidence="2" type="ORF">GCM10007977_087850</name>
</gene>
<reference evidence="2" key="2">
    <citation type="submission" date="2020-09" db="EMBL/GenBank/DDBJ databases">
        <authorList>
            <person name="Sun Q."/>
            <person name="Ohkuma M."/>
        </authorList>
    </citation>
    <scope>NUCLEOTIDE SEQUENCE</scope>
    <source>
        <strain evidence="2">JCM 19831</strain>
    </source>
</reference>
<dbReference type="Pfam" id="PF13472">
    <property type="entry name" value="Lipase_GDSL_2"/>
    <property type="match status" value="1"/>
</dbReference>
<dbReference type="CDD" id="cd01832">
    <property type="entry name" value="SGNH_hydrolase_like_1"/>
    <property type="match status" value="1"/>
</dbReference>
<protein>
    <submittedName>
        <fullName evidence="2">SGNH hydrolase</fullName>
    </submittedName>
</protein>
<dbReference type="InterPro" id="IPR036514">
    <property type="entry name" value="SGNH_hydro_sf"/>
</dbReference>
<evidence type="ECO:0000313" key="2">
    <source>
        <dbReference type="EMBL" id="GGM72591.1"/>
    </source>
</evidence>
<dbReference type="Proteomes" id="UP000642070">
    <property type="component" value="Unassembled WGS sequence"/>
</dbReference>
<proteinExistence type="predicted"/>
<dbReference type="PANTHER" id="PTHR43784">
    <property type="entry name" value="GDSL-LIKE LIPASE/ACYLHYDROLASE, PUTATIVE (AFU_ORTHOLOGUE AFUA_2G00820)-RELATED"/>
    <property type="match status" value="1"/>
</dbReference>